<feature type="region of interest" description="Disordered" evidence="1">
    <location>
        <begin position="32"/>
        <end position="51"/>
    </location>
</feature>
<dbReference type="InterPro" id="IPR035924">
    <property type="entry name" value="FlaG-like_sf"/>
</dbReference>
<dbReference type="RefSeq" id="WP_005013953.1">
    <property type="nucleotide sequence ID" value="NZ_JFZZ01000130.1"/>
</dbReference>
<dbReference type="EMBL" id="JFZZ01000130">
    <property type="protein sequence ID" value="KAK87780.1"/>
    <property type="molecule type" value="Genomic_DNA"/>
</dbReference>
<evidence type="ECO:0000313" key="3">
    <source>
        <dbReference type="Proteomes" id="UP000026682"/>
    </source>
</evidence>
<evidence type="ECO:0000256" key="1">
    <source>
        <dbReference type="SAM" id="MobiDB-lite"/>
    </source>
</evidence>
<reference evidence="2 3" key="1">
    <citation type="submission" date="2014-03" db="EMBL/GenBank/DDBJ databases">
        <title>Genome sequence of Bordetella holmseii.</title>
        <authorList>
            <person name="Harvill E."/>
            <person name="Goodfield L.L."/>
            <person name="Ivanov Y."/>
            <person name="Meyer J.A."/>
            <person name="Newth C."/>
            <person name="Cassiday P."/>
            <person name="Tondella M.L."/>
            <person name="Liao P."/>
            <person name="Zimmerman J."/>
            <person name="Meert K."/>
            <person name="Wessel D."/>
            <person name="Berger J."/>
            <person name="Dean J.M."/>
            <person name="Holubkov R."/>
            <person name="Burr J."/>
            <person name="Liu T."/>
            <person name="Brinkac L.M."/>
            <person name="Sanka R."/>
            <person name="Kim M."/>
            <person name="Losada L."/>
        </authorList>
    </citation>
    <scope>NUCLEOTIDE SEQUENCE [LARGE SCALE GENOMIC DNA]</scope>
    <source>
        <strain evidence="2 3">CDC-H585-BH</strain>
    </source>
</reference>
<dbReference type="AlphaFoldDB" id="A0A158M1M9"/>
<sequence length="123" mass="13122">MPIRPINLVPQVQTPSAAGAAPSVDQAALLPGANTDRDAVDDPAADAPRQTASADLALQEINQQLQAWSTELQFEMDPDLNRIVISVRDAESGEVLRTIPSEAVMRYAKTIVTLQGNTVETTA</sequence>
<organism evidence="2 3">
    <name type="scientific">Bordetella holmesii CDC-H585-BH</name>
    <dbReference type="NCBI Taxonomy" id="1331206"/>
    <lineage>
        <taxon>Bacteria</taxon>
        <taxon>Pseudomonadati</taxon>
        <taxon>Pseudomonadota</taxon>
        <taxon>Betaproteobacteria</taxon>
        <taxon>Burkholderiales</taxon>
        <taxon>Alcaligenaceae</taxon>
        <taxon>Bordetella</taxon>
    </lineage>
</organism>
<evidence type="ECO:0000313" key="2">
    <source>
        <dbReference type="EMBL" id="KAK87780.1"/>
    </source>
</evidence>
<dbReference type="Gene3D" id="3.30.160.170">
    <property type="entry name" value="FlaG-like"/>
    <property type="match status" value="1"/>
</dbReference>
<dbReference type="GeneID" id="93119915"/>
<dbReference type="Proteomes" id="UP000026682">
    <property type="component" value="Unassembled WGS sequence"/>
</dbReference>
<comment type="caution">
    <text evidence="2">The sequence shown here is derived from an EMBL/GenBank/DDBJ whole genome shotgun (WGS) entry which is preliminary data.</text>
</comment>
<dbReference type="STRING" id="35814.BBB42_09615"/>
<dbReference type="PATRIC" id="fig|1331206.3.peg.3126"/>
<name>A0A158M1M9_9BORD</name>
<dbReference type="Pfam" id="PF03646">
    <property type="entry name" value="FlaG"/>
    <property type="match status" value="1"/>
</dbReference>
<proteinExistence type="predicted"/>
<dbReference type="InterPro" id="IPR005186">
    <property type="entry name" value="FlaG"/>
</dbReference>
<gene>
    <name evidence="2" type="primary">flaG</name>
    <name evidence="2" type="ORF">L497_1245</name>
</gene>
<accession>A0A158M1M9</accession>
<protein>
    <submittedName>
        <fullName evidence="2">FlaG protein</fullName>
    </submittedName>
</protein>
<dbReference type="SUPFAM" id="SSF160214">
    <property type="entry name" value="FlaG-like"/>
    <property type="match status" value="1"/>
</dbReference>